<reference evidence="2" key="1">
    <citation type="submission" date="2014-03" db="EMBL/GenBank/DDBJ databases">
        <title>The Genome Sequence of Puccinia striiformis f. sp. tritici PST-78.</title>
        <authorList>
            <consortium name="The Broad Institute Genome Sequencing Platform"/>
            <person name="Cuomo C."/>
            <person name="Hulbert S."/>
            <person name="Chen X."/>
            <person name="Walker B."/>
            <person name="Young S.K."/>
            <person name="Zeng Q."/>
            <person name="Gargeya S."/>
            <person name="Fitzgerald M."/>
            <person name="Haas B."/>
            <person name="Abouelleil A."/>
            <person name="Alvarado L."/>
            <person name="Arachchi H.M."/>
            <person name="Berlin A.M."/>
            <person name="Chapman S.B."/>
            <person name="Goldberg J."/>
            <person name="Griggs A."/>
            <person name="Gujja S."/>
            <person name="Hansen M."/>
            <person name="Howarth C."/>
            <person name="Imamovic A."/>
            <person name="Larimer J."/>
            <person name="McCowan C."/>
            <person name="Montmayeur A."/>
            <person name="Murphy C."/>
            <person name="Neiman D."/>
            <person name="Pearson M."/>
            <person name="Priest M."/>
            <person name="Roberts A."/>
            <person name="Saif S."/>
            <person name="Shea T."/>
            <person name="Sisk P."/>
            <person name="Sykes S."/>
            <person name="Wortman J."/>
            <person name="Nusbaum C."/>
            <person name="Birren B."/>
        </authorList>
    </citation>
    <scope>NUCLEOTIDE SEQUENCE [LARGE SCALE GENOMIC DNA]</scope>
    <source>
        <strain evidence="2">race PST-78</strain>
    </source>
</reference>
<dbReference type="OrthoDB" id="10569983at2759"/>
<evidence type="ECO:0000313" key="2">
    <source>
        <dbReference type="Proteomes" id="UP000054564"/>
    </source>
</evidence>
<sequence>MYGVAVNFAATTRGRRVDHNRAGVGTAVTNCSNLPVGRVLRPACPSSSWAWLSEKFPDMVVRQEVGLACPSRWSCLSTPRTAQFEHLSDGHVRELLGQAGPRTRWIGKSEQSVSAVGALGGGGAA</sequence>
<organism evidence="1 2">
    <name type="scientific">Puccinia striiformis f. sp. tritici PST-78</name>
    <dbReference type="NCBI Taxonomy" id="1165861"/>
    <lineage>
        <taxon>Eukaryota</taxon>
        <taxon>Fungi</taxon>
        <taxon>Dikarya</taxon>
        <taxon>Basidiomycota</taxon>
        <taxon>Pucciniomycotina</taxon>
        <taxon>Pucciniomycetes</taxon>
        <taxon>Pucciniales</taxon>
        <taxon>Pucciniaceae</taxon>
        <taxon>Puccinia</taxon>
    </lineage>
</organism>
<proteinExistence type="predicted"/>
<keyword evidence="2" id="KW-1185">Reference proteome</keyword>
<comment type="caution">
    <text evidence="1">The sequence shown here is derived from an EMBL/GenBank/DDBJ whole genome shotgun (WGS) entry which is preliminary data.</text>
</comment>
<dbReference type="AlphaFoldDB" id="A0A0L0VFH3"/>
<dbReference type="EMBL" id="AJIL01000061">
    <property type="protein sequence ID" value="KNE98032.1"/>
    <property type="molecule type" value="Genomic_DNA"/>
</dbReference>
<accession>A0A0L0VFH3</accession>
<protein>
    <submittedName>
        <fullName evidence="1">Uncharacterized protein</fullName>
    </submittedName>
</protein>
<dbReference type="Proteomes" id="UP000054564">
    <property type="component" value="Unassembled WGS sequence"/>
</dbReference>
<name>A0A0L0VFH3_9BASI</name>
<gene>
    <name evidence="1" type="ORF">PSTG_08708</name>
</gene>
<evidence type="ECO:0000313" key="1">
    <source>
        <dbReference type="EMBL" id="KNE98032.1"/>
    </source>
</evidence>